<comment type="pathway">
    <text evidence="2 12">Cofactor biosynthesis; riboflavin biosynthesis; 5-amino-6-(D-ribitylamino)uracil from GTP: step 2/4.</text>
</comment>
<feature type="binding site" evidence="14">
    <location>
        <position position="164"/>
    </location>
    <ligand>
        <name>NADP(+)</name>
        <dbReference type="ChEBI" id="CHEBI:58349"/>
    </ligand>
</feature>
<keyword evidence="6 12" id="KW-0686">Riboflavin biosynthesis</keyword>
<keyword evidence="7 12" id="KW-0479">Metal-binding</keyword>
<comment type="similarity">
    <text evidence="4 12">In the N-terminal section; belongs to the cytidine and deoxycytidylate deaminase family.</text>
</comment>
<dbReference type="EC" id="1.1.1.193" evidence="12"/>
<dbReference type="Gene3D" id="3.40.140.10">
    <property type="entry name" value="Cytidine Deaminase, domain 2"/>
    <property type="match status" value="1"/>
</dbReference>
<keyword evidence="12 17" id="KW-0378">Hydrolase</keyword>
<feature type="binding site" evidence="14">
    <location>
        <position position="195"/>
    </location>
    <ligand>
        <name>NADP(+)</name>
        <dbReference type="ChEBI" id="CHEBI:58349"/>
    </ligand>
</feature>
<reference evidence="17 18" key="1">
    <citation type="submission" date="2019-09" db="EMBL/GenBank/DDBJ databases">
        <title>Isolation and complete genome sequencing of Methylocystis species.</title>
        <authorList>
            <person name="Rumah B.L."/>
            <person name="Stead C.E."/>
            <person name="Stevens B.C."/>
            <person name="Minton N.P."/>
            <person name="Grosse-Honebrink A."/>
            <person name="Zhang Y."/>
        </authorList>
    </citation>
    <scope>NUCLEOTIDE SEQUENCE [LARGE SCALE GENOMIC DNA]</scope>
    <source>
        <strain evidence="17 18">BRCS2</strain>
    </source>
</reference>
<evidence type="ECO:0000256" key="8">
    <source>
        <dbReference type="ARBA" id="ARBA00022833"/>
    </source>
</evidence>
<evidence type="ECO:0000313" key="18">
    <source>
        <dbReference type="Proteomes" id="UP000422569"/>
    </source>
</evidence>
<dbReference type="Pfam" id="PF00383">
    <property type="entry name" value="dCMP_cyt_deam_1"/>
    <property type="match status" value="1"/>
</dbReference>
<keyword evidence="11" id="KW-0511">Multifunctional enzyme</keyword>
<dbReference type="PANTHER" id="PTHR38011">
    <property type="entry name" value="DIHYDROFOLATE REDUCTASE FAMILY PROTEIN (AFU_ORTHOLOGUE AFUA_8G06820)"/>
    <property type="match status" value="1"/>
</dbReference>
<feature type="domain" description="CMP/dCMP-type deaminase" evidence="16">
    <location>
        <begin position="2"/>
        <end position="132"/>
    </location>
</feature>
<dbReference type="KEGG" id="mpar:F7D14_14945"/>
<dbReference type="PANTHER" id="PTHR38011:SF7">
    <property type="entry name" value="2,5-DIAMINO-6-RIBOSYLAMINO-4(3H)-PYRIMIDINONE 5'-PHOSPHATE REDUCTASE"/>
    <property type="match status" value="1"/>
</dbReference>
<keyword evidence="8 12" id="KW-0862">Zinc</keyword>
<evidence type="ECO:0000256" key="1">
    <source>
        <dbReference type="ARBA" id="ARBA00002151"/>
    </source>
</evidence>
<dbReference type="InterPro" id="IPR016192">
    <property type="entry name" value="APOBEC/CMP_deaminase_Zn-bd"/>
</dbReference>
<dbReference type="UniPathway" id="UPA00275">
    <property type="reaction ID" value="UER00401"/>
</dbReference>
<dbReference type="CDD" id="cd01284">
    <property type="entry name" value="Riboflavin_deaminase-reductase"/>
    <property type="match status" value="1"/>
</dbReference>
<evidence type="ECO:0000256" key="4">
    <source>
        <dbReference type="ARBA" id="ARBA00005259"/>
    </source>
</evidence>
<protein>
    <recommendedName>
        <fullName evidence="12">Riboflavin biosynthesis protein RibD</fullName>
    </recommendedName>
    <domain>
        <recommendedName>
            <fullName evidence="12">Diaminohydroxyphosphoribosylaminopyrimidine deaminase</fullName>
            <shortName evidence="12">DRAP deaminase</shortName>
            <ecNumber evidence="12">3.5.4.26</ecNumber>
        </recommendedName>
        <alternativeName>
            <fullName evidence="12">Riboflavin-specific deaminase</fullName>
        </alternativeName>
    </domain>
    <domain>
        <recommendedName>
            <fullName evidence="12">5-amino-6-(5-phosphoribosylamino)uracil reductase</fullName>
            <ecNumber evidence="12">1.1.1.193</ecNumber>
        </recommendedName>
        <alternativeName>
            <fullName evidence="12">HTP reductase</fullName>
        </alternativeName>
    </domain>
</protein>
<dbReference type="AlphaFoldDB" id="A0A6B8M1A3"/>
<dbReference type="InterPro" id="IPR004794">
    <property type="entry name" value="Eubact_RibD"/>
</dbReference>
<dbReference type="Pfam" id="PF01872">
    <property type="entry name" value="RibD_C"/>
    <property type="match status" value="1"/>
</dbReference>
<comment type="pathway">
    <text evidence="3 12">Cofactor biosynthesis; riboflavin biosynthesis; 5-amino-6-(D-ribitylamino)uracil from GTP: step 3/4.</text>
</comment>
<feature type="binding site" evidence="14">
    <location>
        <begin position="309"/>
        <end position="315"/>
    </location>
    <ligand>
        <name>NADP(+)</name>
        <dbReference type="ChEBI" id="CHEBI:58349"/>
    </ligand>
</feature>
<sequence>MSRHETMSLAATDGAYMAAALALGRRNMGRTAPNPAVGALVVKDGVIVARGYTAEGGRPHAEAIALAAAGEAARGATLYVTLEPCSHHGATPPCVDAIIAAGVTRVVTAMEDPDPRVAGRGHALLRDAGVEVVVGPEAAAARCDHLGHILRVTKHRPMVTLKLAQTADGYAAGDAHDPRLRITGPIADAYTHVQRSLHDAIMVGSGTAREDDPLMTVRLPGLDGAKRLRVVLDRNLTLSPRSRLAFTARETPLLVLIGPDVPDVSAHSFAELTGAEVVRVPTIDGRLDLLAALRLLADRGVTRVFSEGGPRVAESLLAAGLADDVIIHKGVKPLGRPGRPALTPVARKALENLSRYRMIESRMLGVDQMTRYARMD</sequence>
<accession>A0A6B8M1A3</accession>
<comment type="cofactor">
    <cofactor evidence="12 15">
        <name>Zn(2+)</name>
        <dbReference type="ChEBI" id="CHEBI:29105"/>
    </cofactor>
    <text evidence="12 15">Binds 1 zinc ion.</text>
</comment>
<evidence type="ECO:0000256" key="13">
    <source>
        <dbReference type="PIRSR" id="PIRSR006769-1"/>
    </source>
</evidence>
<evidence type="ECO:0000256" key="5">
    <source>
        <dbReference type="ARBA" id="ARBA00007417"/>
    </source>
</evidence>
<keyword evidence="10 12" id="KW-0560">Oxidoreductase</keyword>
<dbReference type="InterPro" id="IPR016193">
    <property type="entry name" value="Cytidine_deaminase-like"/>
</dbReference>
<organism evidence="17 18">
    <name type="scientific">Methylocystis parvus</name>
    <dbReference type="NCBI Taxonomy" id="134"/>
    <lineage>
        <taxon>Bacteria</taxon>
        <taxon>Pseudomonadati</taxon>
        <taxon>Pseudomonadota</taxon>
        <taxon>Alphaproteobacteria</taxon>
        <taxon>Hyphomicrobiales</taxon>
        <taxon>Methylocystaceae</taxon>
        <taxon>Methylocystis</taxon>
    </lineage>
</organism>
<evidence type="ECO:0000256" key="15">
    <source>
        <dbReference type="PIRSR" id="PIRSR006769-3"/>
    </source>
</evidence>
<evidence type="ECO:0000256" key="10">
    <source>
        <dbReference type="ARBA" id="ARBA00023002"/>
    </source>
</evidence>
<feature type="binding site" evidence="14">
    <location>
        <position position="307"/>
    </location>
    <ligand>
        <name>substrate</name>
    </ligand>
</feature>
<dbReference type="EC" id="3.5.4.26" evidence="12"/>
<dbReference type="GO" id="GO:0008835">
    <property type="term" value="F:diaminohydroxyphosphoribosylaminopyrimidine deaminase activity"/>
    <property type="evidence" value="ECO:0007669"/>
    <property type="project" value="UniProtKB-EC"/>
</dbReference>
<dbReference type="PIRSF" id="PIRSF006769">
    <property type="entry name" value="RibD"/>
    <property type="match status" value="1"/>
</dbReference>
<keyword evidence="18" id="KW-1185">Reference proteome</keyword>
<feature type="binding site" evidence="15">
    <location>
        <position position="85"/>
    </location>
    <ligand>
        <name>Zn(2+)</name>
        <dbReference type="ChEBI" id="CHEBI:29105"/>
        <note>catalytic</note>
    </ligand>
</feature>
<name>A0A6B8M1A3_9HYPH</name>
<evidence type="ECO:0000259" key="16">
    <source>
        <dbReference type="PROSITE" id="PS51747"/>
    </source>
</evidence>
<feature type="binding site" evidence="14">
    <location>
        <position position="218"/>
    </location>
    <ligand>
        <name>substrate</name>
    </ligand>
</feature>
<dbReference type="PROSITE" id="PS00903">
    <property type="entry name" value="CYT_DCMP_DEAMINASES_1"/>
    <property type="match status" value="1"/>
</dbReference>
<dbReference type="NCBIfam" id="TIGR00326">
    <property type="entry name" value="eubact_ribD"/>
    <property type="match status" value="1"/>
</dbReference>
<comment type="catalytic activity">
    <reaction evidence="12">
        <text>5-amino-6-(5-phospho-D-ribitylamino)uracil + NADP(+) = 5-amino-6-(5-phospho-D-ribosylamino)uracil + NADPH + H(+)</text>
        <dbReference type="Rhea" id="RHEA:17845"/>
        <dbReference type="ChEBI" id="CHEBI:15378"/>
        <dbReference type="ChEBI" id="CHEBI:57783"/>
        <dbReference type="ChEBI" id="CHEBI:58349"/>
        <dbReference type="ChEBI" id="CHEBI:58421"/>
        <dbReference type="ChEBI" id="CHEBI:58453"/>
        <dbReference type="EC" id="1.1.1.193"/>
    </reaction>
</comment>
<dbReference type="EMBL" id="CP044331">
    <property type="protein sequence ID" value="QGM98647.1"/>
    <property type="molecule type" value="Genomic_DNA"/>
</dbReference>
<comment type="catalytic activity">
    <reaction evidence="12">
        <text>2,5-diamino-6-hydroxy-4-(5-phosphoribosylamino)-pyrimidine + H2O + H(+) = 5-amino-6-(5-phospho-D-ribosylamino)uracil + NH4(+)</text>
        <dbReference type="Rhea" id="RHEA:21868"/>
        <dbReference type="ChEBI" id="CHEBI:15377"/>
        <dbReference type="ChEBI" id="CHEBI:15378"/>
        <dbReference type="ChEBI" id="CHEBI:28938"/>
        <dbReference type="ChEBI" id="CHEBI:58453"/>
        <dbReference type="ChEBI" id="CHEBI:58614"/>
        <dbReference type="EC" id="3.5.4.26"/>
    </reaction>
</comment>
<evidence type="ECO:0000256" key="14">
    <source>
        <dbReference type="PIRSR" id="PIRSR006769-2"/>
    </source>
</evidence>
<proteinExistence type="inferred from homology"/>
<dbReference type="PROSITE" id="PS51747">
    <property type="entry name" value="CYT_DCMP_DEAMINASES_2"/>
    <property type="match status" value="1"/>
</dbReference>
<dbReference type="SUPFAM" id="SSF53597">
    <property type="entry name" value="Dihydrofolate reductase-like"/>
    <property type="match status" value="1"/>
</dbReference>
<dbReference type="InterPro" id="IPR050765">
    <property type="entry name" value="Riboflavin_Biosynth_HTPR"/>
</dbReference>
<evidence type="ECO:0000256" key="3">
    <source>
        <dbReference type="ARBA" id="ARBA00004910"/>
    </source>
</evidence>
<feature type="binding site" evidence="14">
    <location>
        <position position="207"/>
    </location>
    <ligand>
        <name>NADP(+)</name>
        <dbReference type="ChEBI" id="CHEBI:58349"/>
    </ligand>
</feature>
<feature type="active site" description="Proton donor" evidence="13">
    <location>
        <position position="62"/>
    </location>
</feature>
<dbReference type="Gene3D" id="3.40.430.10">
    <property type="entry name" value="Dihydrofolate Reductase, subunit A"/>
    <property type="match status" value="1"/>
</dbReference>
<dbReference type="Proteomes" id="UP000422569">
    <property type="component" value="Chromosome"/>
</dbReference>
<dbReference type="InterPro" id="IPR024072">
    <property type="entry name" value="DHFR-like_dom_sf"/>
</dbReference>
<dbReference type="GO" id="GO:0008270">
    <property type="term" value="F:zinc ion binding"/>
    <property type="evidence" value="ECO:0007669"/>
    <property type="project" value="InterPro"/>
</dbReference>
<evidence type="ECO:0000256" key="9">
    <source>
        <dbReference type="ARBA" id="ARBA00022857"/>
    </source>
</evidence>
<comment type="function">
    <text evidence="1 12">Converts 2,5-diamino-6-(ribosylamino)-4(3h)-pyrimidinone 5'-phosphate into 5-amino-6-(ribosylamino)-2,4(1h,3h)-pyrimidinedione 5'-phosphate.</text>
</comment>
<feature type="binding site" evidence="15">
    <location>
        <position position="60"/>
    </location>
    <ligand>
        <name>Zn(2+)</name>
        <dbReference type="ChEBI" id="CHEBI:29105"/>
        <note>catalytic</note>
    </ligand>
</feature>
<evidence type="ECO:0000256" key="6">
    <source>
        <dbReference type="ARBA" id="ARBA00022619"/>
    </source>
</evidence>
<dbReference type="GO" id="GO:0008703">
    <property type="term" value="F:5-amino-6-(5-phosphoribosylamino)uracil reductase activity"/>
    <property type="evidence" value="ECO:0007669"/>
    <property type="project" value="UniProtKB-EC"/>
</dbReference>
<keyword evidence="9 12" id="KW-0521">NADP</keyword>
<dbReference type="InterPro" id="IPR002125">
    <property type="entry name" value="CMP_dCMP_dom"/>
</dbReference>
<gene>
    <name evidence="17" type="primary">ribD</name>
    <name evidence="17" type="ORF">F7D14_14945</name>
</gene>
<feature type="binding site" evidence="14">
    <location>
        <position position="211"/>
    </location>
    <ligand>
        <name>NADP(+)</name>
        <dbReference type="ChEBI" id="CHEBI:58349"/>
    </ligand>
</feature>
<dbReference type="GO" id="GO:0009231">
    <property type="term" value="P:riboflavin biosynthetic process"/>
    <property type="evidence" value="ECO:0007669"/>
    <property type="project" value="UniProtKB-UniPathway"/>
</dbReference>
<evidence type="ECO:0000256" key="2">
    <source>
        <dbReference type="ARBA" id="ARBA00004882"/>
    </source>
</evidence>
<evidence type="ECO:0000256" key="7">
    <source>
        <dbReference type="ARBA" id="ARBA00022723"/>
    </source>
</evidence>
<evidence type="ECO:0000256" key="11">
    <source>
        <dbReference type="ARBA" id="ARBA00023268"/>
    </source>
</evidence>
<dbReference type="InterPro" id="IPR002734">
    <property type="entry name" value="RibDG_C"/>
</dbReference>
<dbReference type="SUPFAM" id="SSF53927">
    <property type="entry name" value="Cytidine deaminase-like"/>
    <property type="match status" value="1"/>
</dbReference>
<feature type="binding site" evidence="15">
    <location>
        <position position="94"/>
    </location>
    <ligand>
        <name>Zn(2+)</name>
        <dbReference type="ChEBI" id="CHEBI:29105"/>
        <note>catalytic</note>
    </ligand>
</feature>
<evidence type="ECO:0000256" key="12">
    <source>
        <dbReference type="PIRNR" id="PIRNR006769"/>
    </source>
</evidence>
<dbReference type="RefSeq" id="WP_016919064.1">
    <property type="nucleotide sequence ID" value="NZ_CP044331.1"/>
</dbReference>
<comment type="similarity">
    <text evidence="5 12">In the C-terminal section; belongs to the HTP reductase family.</text>
</comment>
<evidence type="ECO:0000313" key="17">
    <source>
        <dbReference type="EMBL" id="QGM98647.1"/>
    </source>
</evidence>